<evidence type="ECO:0000256" key="3">
    <source>
        <dbReference type="ARBA" id="ARBA00022574"/>
    </source>
</evidence>
<dbReference type="EMBL" id="JAZGQO010000011">
    <property type="protein sequence ID" value="KAK6172493.1"/>
    <property type="molecule type" value="Genomic_DNA"/>
</dbReference>
<accession>A0AAN8JCG4</accession>
<evidence type="ECO:0000256" key="2">
    <source>
        <dbReference type="ARBA" id="ARBA00021188"/>
    </source>
</evidence>
<reference evidence="9 10" key="1">
    <citation type="submission" date="2024-01" db="EMBL/GenBank/DDBJ databases">
        <title>The genome of the rayed Mediterranean limpet Patella caerulea (Linnaeus, 1758).</title>
        <authorList>
            <person name="Anh-Thu Weber A."/>
            <person name="Halstead-Nussloch G."/>
        </authorList>
    </citation>
    <scope>NUCLEOTIDE SEQUENCE [LARGE SCALE GENOMIC DNA]</scope>
    <source>
        <strain evidence="9">AATW-2023a</strain>
        <tissue evidence="9">Whole specimen</tissue>
    </source>
</reference>
<dbReference type="PANTHER" id="PTHR44019">
    <property type="entry name" value="WD REPEAT-CONTAINING PROTEIN 55"/>
    <property type="match status" value="1"/>
</dbReference>
<dbReference type="InterPro" id="IPR015943">
    <property type="entry name" value="WD40/YVTN_repeat-like_dom_sf"/>
</dbReference>
<evidence type="ECO:0000256" key="5">
    <source>
        <dbReference type="ARBA" id="ARBA00023242"/>
    </source>
</evidence>
<dbReference type="SUPFAM" id="SSF50978">
    <property type="entry name" value="WD40 repeat-like"/>
    <property type="match status" value="1"/>
</dbReference>
<evidence type="ECO:0000313" key="9">
    <source>
        <dbReference type="EMBL" id="KAK6172493.1"/>
    </source>
</evidence>
<keyword evidence="4" id="KW-0677">Repeat</keyword>
<keyword evidence="3 6" id="KW-0853">WD repeat</keyword>
<evidence type="ECO:0000256" key="8">
    <source>
        <dbReference type="SAM" id="MobiDB-lite"/>
    </source>
</evidence>
<evidence type="ECO:0000256" key="4">
    <source>
        <dbReference type="ARBA" id="ARBA00022737"/>
    </source>
</evidence>
<comment type="function">
    <text evidence="6">Nucleolar protein that acts as a modulator of rRNA synthesis. Plays a central role during organogenesis.</text>
</comment>
<protein>
    <recommendedName>
        <fullName evidence="2 6">WD repeat-containing protein 55</fullName>
    </recommendedName>
</protein>
<feature type="compositionally biased region" description="Acidic residues" evidence="8">
    <location>
        <begin position="339"/>
        <end position="366"/>
    </location>
</feature>
<proteinExistence type="inferred from homology"/>
<dbReference type="Gene3D" id="2.130.10.10">
    <property type="entry name" value="YVTN repeat-like/Quinoprotein amine dehydrogenase"/>
    <property type="match status" value="2"/>
</dbReference>
<name>A0AAN8JCG4_PATCE</name>
<dbReference type="Proteomes" id="UP001347796">
    <property type="component" value="Unassembled WGS sequence"/>
</dbReference>
<dbReference type="PROSITE" id="PS50082">
    <property type="entry name" value="WD_REPEATS_2"/>
    <property type="match status" value="2"/>
</dbReference>
<dbReference type="PROSITE" id="PS50294">
    <property type="entry name" value="WD_REPEATS_REGION"/>
    <property type="match status" value="1"/>
</dbReference>
<dbReference type="InterPro" id="IPR019775">
    <property type="entry name" value="WD40_repeat_CS"/>
</dbReference>
<organism evidence="9 10">
    <name type="scientific">Patella caerulea</name>
    <name type="common">Rayed Mediterranean limpet</name>
    <dbReference type="NCBI Taxonomy" id="87958"/>
    <lineage>
        <taxon>Eukaryota</taxon>
        <taxon>Metazoa</taxon>
        <taxon>Spiralia</taxon>
        <taxon>Lophotrochozoa</taxon>
        <taxon>Mollusca</taxon>
        <taxon>Gastropoda</taxon>
        <taxon>Patellogastropoda</taxon>
        <taxon>Patelloidea</taxon>
        <taxon>Patellidae</taxon>
        <taxon>Patella</taxon>
    </lineage>
</organism>
<dbReference type="AlphaFoldDB" id="A0AAN8JCG4"/>
<gene>
    <name evidence="9" type="ORF">SNE40_016131</name>
</gene>
<dbReference type="Pfam" id="PF24796">
    <property type="entry name" value="WDR55"/>
    <property type="match status" value="1"/>
</dbReference>
<dbReference type="InterPro" id="IPR001680">
    <property type="entry name" value="WD40_rpt"/>
</dbReference>
<comment type="similarity">
    <text evidence="1 6">Belongs to the WD repeat WDR55 family.</text>
</comment>
<dbReference type="InterPro" id="IPR050505">
    <property type="entry name" value="WDR55/POC1"/>
</dbReference>
<feature type="region of interest" description="Disordered" evidence="8">
    <location>
        <begin position="333"/>
        <end position="366"/>
    </location>
</feature>
<keyword evidence="10" id="KW-1185">Reference proteome</keyword>
<dbReference type="PROSITE" id="PS00678">
    <property type="entry name" value="WD_REPEATS_1"/>
    <property type="match status" value="1"/>
</dbReference>
<evidence type="ECO:0000256" key="1">
    <source>
        <dbReference type="ARBA" id="ARBA00007625"/>
    </source>
</evidence>
<dbReference type="CDD" id="cd00200">
    <property type="entry name" value="WD40"/>
    <property type="match status" value="1"/>
</dbReference>
<comment type="subcellular location">
    <subcellularLocation>
        <location evidence="6">Nucleus</location>
        <location evidence="6">Nucleolus</location>
    </subcellularLocation>
</comment>
<dbReference type="SMART" id="SM00320">
    <property type="entry name" value="WD40"/>
    <property type="match status" value="7"/>
</dbReference>
<evidence type="ECO:0000256" key="6">
    <source>
        <dbReference type="PIRNR" id="PIRNR038169"/>
    </source>
</evidence>
<dbReference type="InterPro" id="IPR036322">
    <property type="entry name" value="WD40_repeat_dom_sf"/>
</dbReference>
<dbReference type="PIRSF" id="PIRSF038169">
    <property type="entry name" value="WD_repeat_p55"/>
    <property type="match status" value="1"/>
</dbReference>
<evidence type="ECO:0000313" key="10">
    <source>
        <dbReference type="Proteomes" id="UP001347796"/>
    </source>
</evidence>
<sequence length="366" mass="41084">MASKKTQPKPKDIEFDDLVVNLCFHPVKDLIAIGSINGDVSLYSYSTEGENKLEKTFNHHKKSCRALRFSQNGENLLTASKDKSIKCSDVETGKIKNKFKSAHESAIYSMVISDRNILATGDDDGKIKLWDLRKDKAIHEFKENEEYISDMAIDSSKRTLLSTSGEGTLTAFDMRKRKMTIQSEVFDSELQCLTVVKGERKVVCGTGDGALSLFNWNEWGLNSDLFPGHPDSVECITAYNRNIVCTGSGDGIIRAVNILPNSFMGVIGEHDGFPIEGIDLTHDKTLLASCSHDQCVKFWNIQNLENLKINKKKVVKYKSKKLFSRDENFFADINKDVTQEDDEEEKDGDDDDEDESDDDDSDSDSD</sequence>
<dbReference type="PANTHER" id="PTHR44019:SF20">
    <property type="entry name" value="WD REPEAT-CONTAINING PROTEIN 55"/>
    <property type="match status" value="1"/>
</dbReference>
<dbReference type="InterPro" id="IPR017422">
    <property type="entry name" value="WDR55"/>
</dbReference>
<comment type="caution">
    <text evidence="9">The sequence shown here is derived from an EMBL/GenBank/DDBJ whole genome shotgun (WGS) entry which is preliminary data.</text>
</comment>
<feature type="repeat" description="WD" evidence="7">
    <location>
        <begin position="57"/>
        <end position="98"/>
    </location>
</feature>
<keyword evidence="6" id="KW-0698">rRNA processing</keyword>
<dbReference type="GO" id="GO:0005730">
    <property type="term" value="C:nucleolus"/>
    <property type="evidence" value="ECO:0007669"/>
    <property type="project" value="UniProtKB-SubCell"/>
</dbReference>
<feature type="repeat" description="WD" evidence="7">
    <location>
        <begin position="100"/>
        <end position="140"/>
    </location>
</feature>
<evidence type="ECO:0000256" key="7">
    <source>
        <dbReference type="PROSITE-ProRule" id="PRU00221"/>
    </source>
</evidence>
<dbReference type="GO" id="GO:0006364">
    <property type="term" value="P:rRNA processing"/>
    <property type="evidence" value="ECO:0007669"/>
    <property type="project" value="UniProtKB-UniRule"/>
</dbReference>
<keyword evidence="5 6" id="KW-0539">Nucleus</keyword>